<dbReference type="GO" id="GO:0003677">
    <property type="term" value="F:DNA binding"/>
    <property type="evidence" value="ECO:0007669"/>
    <property type="project" value="UniProtKB-KW"/>
</dbReference>
<evidence type="ECO:0000256" key="4">
    <source>
        <dbReference type="ARBA" id="ARBA00023242"/>
    </source>
</evidence>
<organism evidence="6">
    <name type="scientific">Oryza brachyantha</name>
    <name type="common">malo sina</name>
    <dbReference type="NCBI Taxonomy" id="4533"/>
    <lineage>
        <taxon>Eukaryota</taxon>
        <taxon>Viridiplantae</taxon>
        <taxon>Streptophyta</taxon>
        <taxon>Embryophyta</taxon>
        <taxon>Tracheophyta</taxon>
        <taxon>Spermatophyta</taxon>
        <taxon>Magnoliopsida</taxon>
        <taxon>Liliopsida</taxon>
        <taxon>Poales</taxon>
        <taxon>Poaceae</taxon>
        <taxon>BOP clade</taxon>
        <taxon>Oryzoideae</taxon>
        <taxon>Oryzeae</taxon>
        <taxon>Oryzinae</taxon>
        <taxon>Oryza</taxon>
    </lineage>
</organism>
<keyword evidence="4" id="KW-0539">Nucleus</keyword>
<reference evidence="6" key="2">
    <citation type="submission" date="2013-04" db="UniProtKB">
        <authorList>
            <consortium name="EnsemblPlants"/>
        </authorList>
    </citation>
    <scope>IDENTIFICATION</scope>
</reference>
<dbReference type="SUPFAM" id="SSF101941">
    <property type="entry name" value="NAC domain"/>
    <property type="match status" value="1"/>
</dbReference>
<dbReference type="Pfam" id="PF02365">
    <property type="entry name" value="NAM"/>
    <property type="match status" value="1"/>
</dbReference>
<keyword evidence="2" id="KW-0238">DNA-binding</keyword>
<dbReference type="PANTHER" id="PTHR31719:SF94">
    <property type="entry name" value="PROTEIN ATAF2"/>
    <property type="match status" value="1"/>
</dbReference>
<dbReference type="InterPro" id="IPR036093">
    <property type="entry name" value="NAC_dom_sf"/>
</dbReference>
<dbReference type="AlphaFoldDB" id="J3LYV5"/>
<feature type="domain" description="NAC" evidence="5">
    <location>
        <begin position="12"/>
        <end position="182"/>
    </location>
</feature>
<protein>
    <recommendedName>
        <fullName evidence="5">NAC domain-containing protein</fullName>
    </recommendedName>
</protein>
<evidence type="ECO:0000313" key="7">
    <source>
        <dbReference type="Proteomes" id="UP000006038"/>
    </source>
</evidence>
<dbReference type="PROSITE" id="PS51005">
    <property type="entry name" value="NAC"/>
    <property type="match status" value="1"/>
</dbReference>
<dbReference type="Gramene" id="OB04G23300.1">
    <property type="protein sequence ID" value="OB04G23300.1"/>
    <property type="gene ID" value="OB04G23300"/>
</dbReference>
<name>J3LYV5_ORYBR</name>
<dbReference type="PANTHER" id="PTHR31719">
    <property type="entry name" value="NAC TRANSCRIPTION FACTOR 56"/>
    <property type="match status" value="1"/>
</dbReference>
<sequence length="212" mass="23095">MAKQSPRASAEHPDGEAFRRLTGRMVVTDYLVPVALRGALPEGVVSLPGEVTVGVDVYSAHPAALAPLPRCFWRGDPCGEASRWFFSAGSPEDGERRRDALGGFWTRYGCDKAYAGGEGSGGEAVAFRRRFAFFDRRGDGDLAPTEWRMKEYRLNKRAATSRGANQLDPEAKEYAVCKIYNTGRIPGPPPLCLSVRRCRLRRGRGGAAEGSG</sequence>
<evidence type="ECO:0000256" key="3">
    <source>
        <dbReference type="ARBA" id="ARBA00023163"/>
    </source>
</evidence>
<dbReference type="OMA" id="DLAPTEW"/>
<keyword evidence="1" id="KW-0805">Transcription regulation</keyword>
<keyword evidence="3" id="KW-0804">Transcription</keyword>
<dbReference type="Gene3D" id="2.170.150.80">
    <property type="entry name" value="NAC domain"/>
    <property type="match status" value="1"/>
</dbReference>
<evidence type="ECO:0000256" key="1">
    <source>
        <dbReference type="ARBA" id="ARBA00023015"/>
    </source>
</evidence>
<dbReference type="EnsemblPlants" id="OB04G23300.1">
    <property type="protein sequence ID" value="OB04G23300.1"/>
    <property type="gene ID" value="OB04G23300"/>
</dbReference>
<proteinExistence type="predicted"/>
<reference evidence="6" key="1">
    <citation type="journal article" date="2013" name="Nat. Commun.">
        <title>Whole-genome sequencing of Oryza brachyantha reveals mechanisms underlying Oryza genome evolution.</title>
        <authorList>
            <person name="Chen J."/>
            <person name="Huang Q."/>
            <person name="Gao D."/>
            <person name="Wang J."/>
            <person name="Lang Y."/>
            <person name="Liu T."/>
            <person name="Li B."/>
            <person name="Bai Z."/>
            <person name="Luis Goicoechea J."/>
            <person name="Liang C."/>
            <person name="Chen C."/>
            <person name="Zhang W."/>
            <person name="Sun S."/>
            <person name="Liao Y."/>
            <person name="Zhang X."/>
            <person name="Yang L."/>
            <person name="Song C."/>
            <person name="Wang M."/>
            <person name="Shi J."/>
            <person name="Liu G."/>
            <person name="Liu J."/>
            <person name="Zhou H."/>
            <person name="Zhou W."/>
            <person name="Yu Q."/>
            <person name="An N."/>
            <person name="Chen Y."/>
            <person name="Cai Q."/>
            <person name="Wang B."/>
            <person name="Liu B."/>
            <person name="Min J."/>
            <person name="Huang Y."/>
            <person name="Wu H."/>
            <person name="Li Z."/>
            <person name="Zhang Y."/>
            <person name="Yin Y."/>
            <person name="Song W."/>
            <person name="Jiang J."/>
            <person name="Jackson S.A."/>
            <person name="Wing R.A."/>
            <person name="Wang J."/>
            <person name="Chen M."/>
        </authorList>
    </citation>
    <scope>NUCLEOTIDE SEQUENCE [LARGE SCALE GENOMIC DNA]</scope>
    <source>
        <strain evidence="6">cv. IRGC 101232</strain>
    </source>
</reference>
<dbReference type="GO" id="GO:0006355">
    <property type="term" value="P:regulation of DNA-templated transcription"/>
    <property type="evidence" value="ECO:0007669"/>
    <property type="project" value="InterPro"/>
</dbReference>
<keyword evidence="7" id="KW-1185">Reference proteome</keyword>
<evidence type="ECO:0000313" key="6">
    <source>
        <dbReference type="EnsemblPlants" id="OB04G23300.1"/>
    </source>
</evidence>
<evidence type="ECO:0000256" key="2">
    <source>
        <dbReference type="ARBA" id="ARBA00023125"/>
    </source>
</evidence>
<accession>J3LYV5</accession>
<dbReference type="HOGENOM" id="CLU_1301368_0_0_1"/>
<dbReference type="InterPro" id="IPR003441">
    <property type="entry name" value="NAC-dom"/>
</dbReference>
<evidence type="ECO:0000259" key="5">
    <source>
        <dbReference type="PROSITE" id="PS51005"/>
    </source>
</evidence>
<dbReference type="Proteomes" id="UP000006038">
    <property type="component" value="Chromosome 4"/>
</dbReference>